<reference evidence="1 2" key="1">
    <citation type="submission" date="2016-02" db="EMBL/GenBank/DDBJ databases">
        <title>Complete Genome of H5569, the type strain of the newly described species Haematospirillium jordaniae.</title>
        <authorList>
            <person name="Nicholson A.C."/>
            <person name="Humrighouse B.W."/>
            <person name="Loparov V."/>
            <person name="McQuiston J.R."/>
        </authorList>
    </citation>
    <scope>NUCLEOTIDE SEQUENCE [LARGE SCALE GENOMIC DNA]</scope>
    <source>
        <strain evidence="1 2">H5569</strain>
    </source>
</reference>
<name>A0A143DBM8_9PROT</name>
<evidence type="ECO:0000313" key="1">
    <source>
        <dbReference type="EMBL" id="AMW33920.1"/>
    </source>
</evidence>
<sequence>MHAGKTFPCYRSKSSGFSAGGDNGPVFSRQRGDQKKFYKGRIARSYSPSWIDFLAVKNDHKD</sequence>
<organism evidence="1 2">
    <name type="scientific">Haematospirillum jordaniae</name>
    <dbReference type="NCBI Taxonomy" id="1549855"/>
    <lineage>
        <taxon>Bacteria</taxon>
        <taxon>Pseudomonadati</taxon>
        <taxon>Pseudomonadota</taxon>
        <taxon>Alphaproteobacteria</taxon>
        <taxon>Rhodospirillales</taxon>
        <taxon>Novispirillaceae</taxon>
        <taxon>Haematospirillum</taxon>
    </lineage>
</organism>
<evidence type="ECO:0000313" key="2">
    <source>
        <dbReference type="Proteomes" id="UP000076066"/>
    </source>
</evidence>
<dbReference type="EMBL" id="CP014525">
    <property type="protein sequence ID" value="AMW33920.1"/>
    <property type="molecule type" value="Genomic_DNA"/>
</dbReference>
<dbReference type="Proteomes" id="UP000076066">
    <property type="component" value="Chromosome"/>
</dbReference>
<accession>A0A143DBM8</accession>
<dbReference type="KEGG" id="hjo:AY555_00620"/>
<dbReference type="AlphaFoldDB" id="A0A143DBM8"/>
<dbReference type="STRING" id="1549855.AY555_00620"/>
<proteinExistence type="predicted"/>
<gene>
    <name evidence="1" type="ORF">AY555_00620</name>
</gene>
<protein>
    <submittedName>
        <fullName evidence="1">Uncharacterized protein</fullName>
    </submittedName>
</protein>
<keyword evidence="2" id="KW-1185">Reference proteome</keyword>